<dbReference type="PANTHER" id="PTHR43820">
    <property type="entry name" value="HIGH-AFFINITY BRANCHED-CHAIN AMINO ACID TRANSPORT ATP-BINDING PROTEIN LIVF"/>
    <property type="match status" value="1"/>
</dbReference>
<dbReference type="InterPro" id="IPR052156">
    <property type="entry name" value="BCAA_Transport_ATP-bd_LivF"/>
</dbReference>
<keyword evidence="4 6" id="KW-0067">ATP-binding</keyword>
<proteinExistence type="inferred from homology"/>
<dbReference type="GO" id="GO:0005524">
    <property type="term" value="F:ATP binding"/>
    <property type="evidence" value="ECO:0007669"/>
    <property type="project" value="UniProtKB-KW"/>
</dbReference>
<protein>
    <submittedName>
        <fullName evidence="6">Branched-chain amino acid transport system ATP-binding protein</fullName>
    </submittedName>
</protein>
<reference evidence="6 7" key="1">
    <citation type="submission" date="2018-05" db="EMBL/GenBank/DDBJ databases">
        <title>Genomic Encyclopedia of Type Strains, Phase IV (KMG-IV): sequencing the most valuable type-strain genomes for metagenomic binning, comparative biology and taxonomic classification.</title>
        <authorList>
            <person name="Goeker M."/>
        </authorList>
    </citation>
    <scope>NUCLEOTIDE SEQUENCE [LARGE SCALE GENOMIC DNA]</scope>
    <source>
        <strain evidence="6 7">DSM 6462</strain>
    </source>
</reference>
<dbReference type="GO" id="GO:0015807">
    <property type="term" value="P:L-amino acid transport"/>
    <property type="evidence" value="ECO:0007669"/>
    <property type="project" value="TreeGrafter"/>
</dbReference>
<dbReference type="Proteomes" id="UP000248021">
    <property type="component" value="Unassembled WGS sequence"/>
</dbReference>
<evidence type="ECO:0000256" key="2">
    <source>
        <dbReference type="ARBA" id="ARBA00022448"/>
    </source>
</evidence>
<dbReference type="PROSITE" id="PS50893">
    <property type="entry name" value="ABC_TRANSPORTER_2"/>
    <property type="match status" value="1"/>
</dbReference>
<dbReference type="GO" id="GO:0016887">
    <property type="term" value="F:ATP hydrolysis activity"/>
    <property type="evidence" value="ECO:0007669"/>
    <property type="project" value="InterPro"/>
</dbReference>
<dbReference type="SUPFAM" id="SSF52540">
    <property type="entry name" value="P-loop containing nucleoside triphosphate hydrolases"/>
    <property type="match status" value="1"/>
</dbReference>
<dbReference type="EMBL" id="QJJK01000002">
    <property type="protein sequence ID" value="PXW63346.1"/>
    <property type="molecule type" value="Genomic_DNA"/>
</dbReference>
<keyword evidence="7" id="KW-1185">Reference proteome</keyword>
<evidence type="ECO:0000256" key="5">
    <source>
        <dbReference type="ARBA" id="ARBA00022970"/>
    </source>
</evidence>
<comment type="similarity">
    <text evidence="1">Belongs to the ABC transporter superfamily.</text>
</comment>
<comment type="caution">
    <text evidence="6">The sequence shown here is derived from an EMBL/GenBank/DDBJ whole genome shotgun (WGS) entry which is preliminary data.</text>
</comment>
<dbReference type="InterPro" id="IPR027417">
    <property type="entry name" value="P-loop_NTPase"/>
</dbReference>
<sequence length="232" mass="24992">MLEVANLTIRYGPFLAVDDLAMNVGAGEIVGIVGPNGAGKSSVVKAIGGLVAPKTGAITFDGQDLLAVPPYQRITRGLSIVPEGRGLFPRMSVEENLVIGADAIGDRARRDRNLDRCFELFPILKERRWQAVGTLSGGQQQMVAVSVGLMADPRLLILDEPSLGLAPIVIGEIGRALRRLREEGLTVALFEQNAKLTCSVADRIYILATGAVRYHDNAETLLQNPEILDHLM</sequence>
<evidence type="ECO:0000313" key="7">
    <source>
        <dbReference type="Proteomes" id="UP000248021"/>
    </source>
</evidence>
<dbReference type="OrthoDB" id="9795548at2"/>
<accession>A0A2V3UDJ6</accession>
<gene>
    <name evidence="6" type="ORF">C7450_102261</name>
</gene>
<evidence type="ECO:0000313" key="6">
    <source>
        <dbReference type="EMBL" id="PXW63346.1"/>
    </source>
</evidence>
<dbReference type="InterPro" id="IPR017871">
    <property type="entry name" value="ABC_transporter-like_CS"/>
</dbReference>
<dbReference type="GO" id="GO:0015658">
    <property type="term" value="F:branched-chain amino acid transmembrane transporter activity"/>
    <property type="evidence" value="ECO:0007669"/>
    <property type="project" value="TreeGrafter"/>
</dbReference>
<dbReference type="InterPro" id="IPR003593">
    <property type="entry name" value="AAA+_ATPase"/>
</dbReference>
<organism evidence="6 7">
    <name type="scientific">Chelatococcus asaccharovorans</name>
    <dbReference type="NCBI Taxonomy" id="28210"/>
    <lineage>
        <taxon>Bacteria</taxon>
        <taxon>Pseudomonadati</taxon>
        <taxon>Pseudomonadota</taxon>
        <taxon>Alphaproteobacteria</taxon>
        <taxon>Hyphomicrobiales</taxon>
        <taxon>Chelatococcaceae</taxon>
        <taxon>Chelatococcus</taxon>
    </lineage>
</organism>
<keyword evidence="5" id="KW-0029">Amino-acid transport</keyword>
<dbReference type="InterPro" id="IPR003439">
    <property type="entry name" value="ABC_transporter-like_ATP-bd"/>
</dbReference>
<dbReference type="Gene3D" id="3.40.50.300">
    <property type="entry name" value="P-loop containing nucleotide triphosphate hydrolases"/>
    <property type="match status" value="1"/>
</dbReference>
<keyword evidence="3" id="KW-0547">Nucleotide-binding</keyword>
<evidence type="ECO:0000256" key="3">
    <source>
        <dbReference type="ARBA" id="ARBA00022741"/>
    </source>
</evidence>
<dbReference type="PROSITE" id="PS00211">
    <property type="entry name" value="ABC_TRANSPORTER_1"/>
    <property type="match status" value="1"/>
</dbReference>
<dbReference type="RefSeq" id="WP_110373492.1">
    <property type="nucleotide sequence ID" value="NZ_CAKNFM010000002.1"/>
</dbReference>
<keyword evidence="2" id="KW-0813">Transport</keyword>
<dbReference type="Pfam" id="PF00005">
    <property type="entry name" value="ABC_tran"/>
    <property type="match status" value="1"/>
</dbReference>
<dbReference type="CDD" id="cd03224">
    <property type="entry name" value="ABC_TM1139_LivF_branched"/>
    <property type="match status" value="1"/>
</dbReference>
<dbReference type="AlphaFoldDB" id="A0A2V3UDJ6"/>
<dbReference type="PANTHER" id="PTHR43820:SF4">
    <property type="entry name" value="HIGH-AFFINITY BRANCHED-CHAIN AMINO ACID TRANSPORT ATP-BINDING PROTEIN LIVF"/>
    <property type="match status" value="1"/>
</dbReference>
<evidence type="ECO:0000256" key="1">
    <source>
        <dbReference type="ARBA" id="ARBA00005417"/>
    </source>
</evidence>
<evidence type="ECO:0000256" key="4">
    <source>
        <dbReference type="ARBA" id="ARBA00022840"/>
    </source>
</evidence>
<name>A0A2V3UDJ6_9HYPH</name>
<dbReference type="SMART" id="SM00382">
    <property type="entry name" value="AAA"/>
    <property type="match status" value="1"/>
</dbReference>